<evidence type="ECO:0000313" key="3">
    <source>
        <dbReference type="Proteomes" id="UP000054564"/>
    </source>
</evidence>
<name>A0A0L0V561_9BASI</name>
<comment type="caution">
    <text evidence="2">The sequence shown here is derived from an EMBL/GenBank/DDBJ whole genome shotgun (WGS) entry which is preliminary data.</text>
</comment>
<proteinExistence type="predicted"/>
<feature type="region of interest" description="Disordered" evidence="1">
    <location>
        <begin position="60"/>
        <end position="94"/>
    </location>
</feature>
<evidence type="ECO:0000313" key="2">
    <source>
        <dbReference type="EMBL" id="KNE94124.1"/>
    </source>
</evidence>
<organism evidence="2 3">
    <name type="scientific">Puccinia striiformis f. sp. tritici PST-78</name>
    <dbReference type="NCBI Taxonomy" id="1165861"/>
    <lineage>
        <taxon>Eukaryota</taxon>
        <taxon>Fungi</taxon>
        <taxon>Dikarya</taxon>
        <taxon>Basidiomycota</taxon>
        <taxon>Pucciniomycotina</taxon>
        <taxon>Pucciniomycetes</taxon>
        <taxon>Pucciniales</taxon>
        <taxon>Pucciniaceae</taxon>
        <taxon>Puccinia</taxon>
    </lineage>
</organism>
<protein>
    <submittedName>
        <fullName evidence="2">Uncharacterized protein</fullName>
    </submittedName>
</protein>
<sequence>MKRIQSNNSNGRDIRVKKSTQRWDSLPDTNEAFVEYSPGGGAHWINSAPNDYLFPPPPAGGGHWMKSASNGFPLPPSPASAGQDLGLNPYDQPTAPTLREKVRQLLKVDLQQLIPSSALSSRQALVQLL</sequence>
<feature type="compositionally biased region" description="Polar residues" evidence="1">
    <location>
        <begin position="1"/>
        <end position="11"/>
    </location>
</feature>
<dbReference type="Proteomes" id="UP000054564">
    <property type="component" value="Unassembled WGS sequence"/>
</dbReference>
<dbReference type="AlphaFoldDB" id="A0A0L0V561"/>
<reference evidence="3" key="1">
    <citation type="submission" date="2014-03" db="EMBL/GenBank/DDBJ databases">
        <title>The Genome Sequence of Puccinia striiformis f. sp. tritici PST-78.</title>
        <authorList>
            <consortium name="The Broad Institute Genome Sequencing Platform"/>
            <person name="Cuomo C."/>
            <person name="Hulbert S."/>
            <person name="Chen X."/>
            <person name="Walker B."/>
            <person name="Young S.K."/>
            <person name="Zeng Q."/>
            <person name="Gargeya S."/>
            <person name="Fitzgerald M."/>
            <person name="Haas B."/>
            <person name="Abouelleil A."/>
            <person name="Alvarado L."/>
            <person name="Arachchi H.M."/>
            <person name="Berlin A.M."/>
            <person name="Chapman S.B."/>
            <person name="Goldberg J."/>
            <person name="Griggs A."/>
            <person name="Gujja S."/>
            <person name="Hansen M."/>
            <person name="Howarth C."/>
            <person name="Imamovic A."/>
            <person name="Larimer J."/>
            <person name="McCowan C."/>
            <person name="Montmayeur A."/>
            <person name="Murphy C."/>
            <person name="Neiman D."/>
            <person name="Pearson M."/>
            <person name="Priest M."/>
            <person name="Roberts A."/>
            <person name="Saif S."/>
            <person name="Shea T."/>
            <person name="Sisk P."/>
            <person name="Sykes S."/>
            <person name="Wortman J."/>
            <person name="Nusbaum C."/>
            <person name="Birren B."/>
        </authorList>
    </citation>
    <scope>NUCLEOTIDE SEQUENCE [LARGE SCALE GENOMIC DNA]</scope>
    <source>
        <strain evidence="3">race PST-78</strain>
    </source>
</reference>
<gene>
    <name evidence="2" type="ORF">PSTG_12554</name>
</gene>
<keyword evidence="3" id="KW-1185">Reference proteome</keyword>
<accession>A0A0L0V561</accession>
<dbReference type="EMBL" id="AJIL01000123">
    <property type="protein sequence ID" value="KNE94124.1"/>
    <property type="molecule type" value="Genomic_DNA"/>
</dbReference>
<evidence type="ECO:0000256" key="1">
    <source>
        <dbReference type="SAM" id="MobiDB-lite"/>
    </source>
</evidence>
<feature type="region of interest" description="Disordered" evidence="1">
    <location>
        <begin position="1"/>
        <end position="23"/>
    </location>
</feature>